<name>A0A6B0UJV6_IXORI</name>
<accession>A0A6B0UJV6</accession>
<proteinExistence type="predicted"/>
<evidence type="ECO:0000313" key="1">
    <source>
        <dbReference type="EMBL" id="MXU89858.1"/>
    </source>
</evidence>
<dbReference type="EMBL" id="GIFC01007775">
    <property type="protein sequence ID" value="MXU89858.1"/>
    <property type="molecule type" value="Transcribed_RNA"/>
</dbReference>
<reference evidence="1" key="1">
    <citation type="submission" date="2019-12" db="EMBL/GenBank/DDBJ databases">
        <title>An insight into the sialome of adult female Ixodes ricinus ticks feeding for 6 days.</title>
        <authorList>
            <person name="Perner J."/>
            <person name="Ribeiro J.M.C."/>
        </authorList>
    </citation>
    <scope>NUCLEOTIDE SEQUENCE</scope>
    <source>
        <strain evidence="1">Semi-engorged</strain>
        <tissue evidence="1">Salivary glands</tissue>
    </source>
</reference>
<sequence length="111" mass="12081">MRTILVSVLVSTYSSGPPWATPVMPSCRLCSSGKWPWPHTARESSSFTAYAYTPPRSWSCTYLPLSLKLSSSSNPMKASPLTAYGAVKSASRSTLKLRLCCSAQNCGWLNL</sequence>
<organism evidence="1">
    <name type="scientific">Ixodes ricinus</name>
    <name type="common">Common tick</name>
    <name type="synonym">Acarus ricinus</name>
    <dbReference type="NCBI Taxonomy" id="34613"/>
    <lineage>
        <taxon>Eukaryota</taxon>
        <taxon>Metazoa</taxon>
        <taxon>Ecdysozoa</taxon>
        <taxon>Arthropoda</taxon>
        <taxon>Chelicerata</taxon>
        <taxon>Arachnida</taxon>
        <taxon>Acari</taxon>
        <taxon>Parasitiformes</taxon>
        <taxon>Ixodida</taxon>
        <taxon>Ixodoidea</taxon>
        <taxon>Ixodidae</taxon>
        <taxon>Ixodinae</taxon>
        <taxon>Ixodes</taxon>
    </lineage>
</organism>
<dbReference type="AlphaFoldDB" id="A0A6B0UJV6"/>
<protein>
    <submittedName>
        <fullName evidence="1">Putative secreted protein</fullName>
    </submittedName>
</protein>